<evidence type="ECO:0000256" key="5">
    <source>
        <dbReference type="ARBA" id="ARBA00023004"/>
    </source>
</evidence>
<keyword evidence="3 6" id="KW-0479">Metal-binding</keyword>
<gene>
    <name evidence="9" type="ORF">EPICR_140035</name>
</gene>
<dbReference type="PRINTS" id="PR00607">
    <property type="entry name" value="CYTCHROMECIE"/>
</dbReference>
<evidence type="ECO:0000256" key="3">
    <source>
        <dbReference type="ARBA" id="ARBA00022723"/>
    </source>
</evidence>
<proteinExistence type="predicted"/>
<evidence type="ECO:0000256" key="4">
    <source>
        <dbReference type="ARBA" id="ARBA00022982"/>
    </source>
</evidence>
<dbReference type="InterPro" id="IPR009056">
    <property type="entry name" value="Cyt_c-like_dom"/>
</dbReference>
<dbReference type="GO" id="GO:0005506">
    <property type="term" value="F:iron ion binding"/>
    <property type="evidence" value="ECO:0007669"/>
    <property type="project" value="InterPro"/>
</dbReference>
<evidence type="ECO:0000259" key="8">
    <source>
        <dbReference type="PROSITE" id="PS51007"/>
    </source>
</evidence>
<evidence type="ECO:0000256" key="7">
    <source>
        <dbReference type="SAM" id="SignalP"/>
    </source>
</evidence>
<dbReference type="PROSITE" id="PS51007">
    <property type="entry name" value="CYTC"/>
    <property type="match status" value="1"/>
</dbReference>
<feature type="domain" description="Cytochrome c" evidence="8">
    <location>
        <begin position="38"/>
        <end position="110"/>
    </location>
</feature>
<name>A0A484HFW8_9BACT</name>
<dbReference type="InterPro" id="IPR036909">
    <property type="entry name" value="Cyt_c-like_dom_sf"/>
</dbReference>
<reference evidence="9" key="1">
    <citation type="submission" date="2019-01" db="EMBL/GenBank/DDBJ databases">
        <authorList>
            <consortium name="Genoscope - CEA"/>
            <person name="William W."/>
        </authorList>
    </citation>
    <scope>NUCLEOTIDE SEQUENCE</scope>
    <source>
        <strain evidence="9">CR-1</strain>
    </source>
</reference>
<dbReference type="Gene3D" id="1.10.760.10">
    <property type="entry name" value="Cytochrome c-like domain"/>
    <property type="match status" value="1"/>
</dbReference>
<dbReference type="InterPro" id="IPR002323">
    <property type="entry name" value="Cyt_CIE"/>
</dbReference>
<keyword evidence="2 6" id="KW-0349">Heme</keyword>
<protein>
    <submittedName>
        <fullName evidence="9">Putative Cytochrome c-555</fullName>
    </submittedName>
</protein>
<dbReference type="GO" id="GO:0009055">
    <property type="term" value="F:electron transfer activity"/>
    <property type="evidence" value="ECO:0007669"/>
    <property type="project" value="InterPro"/>
</dbReference>
<dbReference type="EMBL" id="CAACVI010000006">
    <property type="protein sequence ID" value="VEN73274.1"/>
    <property type="molecule type" value="Genomic_DNA"/>
</dbReference>
<dbReference type="AlphaFoldDB" id="A0A484HFW8"/>
<keyword evidence="4" id="KW-0249">Electron transport</keyword>
<evidence type="ECO:0000313" key="9">
    <source>
        <dbReference type="EMBL" id="VEN73274.1"/>
    </source>
</evidence>
<keyword evidence="1" id="KW-0813">Transport</keyword>
<dbReference type="PANTHER" id="PTHR40942">
    <property type="match status" value="1"/>
</dbReference>
<evidence type="ECO:0000256" key="2">
    <source>
        <dbReference type="ARBA" id="ARBA00022617"/>
    </source>
</evidence>
<evidence type="ECO:0000256" key="6">
    <source>
        <dbReference type="PROSITE-ProRule" id="PRU00433"/>
    </source>
</evidence>
<sequence>MRKKMKRVKFLTVAGVISMVSIAALTRFDSNAGAFECRDLVEGEQIYAASCATCHDSGVAGSPRLGNADEWTPLLAKGGAVLRSHAMRGFNAMPPKGGRLDISDYAFECAVSYMISKVD</sequence>
<feature type="signal peptide" evidence="7">
    <location>
        <begin position="1"/>
        <end position="23"/>
    </location>
</feature>
<dbReference type="SUPFAM" id="SSF46626">
    <property type="entry name" value="Cytochrome c"/>
    <property type="match status" value="1"/>
</dbReference>
<keyword evidence="7" id="KW-0732">Signal</keyword>
<dbReference type="Pfam" id="PF13442">
    <property type="entry name" value="Cytochrome_CBB3"/>
    <property type="match status" value="1"/>
</dbReference>
<evidence type="ECO:0000256" key="1">
    <source>
        <dbReference type="ARBA" id="ARBA00022448"/>
    </source>
</evidence>
<accession>A0A484HFW8</accession>
<feature type="chain" id="PRO_5019716514" evidence="7">
    <location>
        <begin position="24"/>
        <end position="119"/>
    </location>
</feature>
<dbReference type="PANTHER" id="PTHR40942:SF4">
    <property type="entry name" value="CYTOCHROME C5"/>
    <property type="match status" value="1"/>
</dbReference>
<organism evidence="9">
    <name type="scientific">uncultured Desulfobacteraceae bacterium</name>
    <dbReference type="NCBI Taxonomy" id="218296"/>
    <lineage>
        <taxon>Bacteria</taxon>
        <taxon>Pseudomonadati</taxon>
        <taxon>Thermodesulfobacteriota</taxon>
        <taxon>Desulfobacteria</taxon>
        <taxon>Desulfobacterales</taxon>
        <taxon>Desulfobacteraceae</taxon>
        <taxon>environmental samples</taxon>
    </lineage>
</organism>
<dbReference type="GO" id="GO:0020037">
    <property type="term" value="F:heme binding"/>
    <property type="evidence" value="ECO:0007669"/>
    <property type="project" value="InterPro"/>
</dbReference>
<keyword evidence="5 6" id="KW-0408">Iron</keyword>